<organism evidence="1 2">
    <name type="scientific">Anopheles merus</name>
    <name type="common">Mosquito</name>
    <dbReference type="NCBI Taxonomy" id="30066"/>
    <lineage>
        <taxon>Eukaryota</taxon>
        <taxon>Metazoa</taxon>
        <taxon>Ecdysozoa</taxon>
        <taxon>Arthropoda</taxon>
        <taxon>Hexapoda</taxon>
        <taxon>Insecta</taxon>
        <taxon>Pterygota</taxon>
        <taxon>Neoptera</taxon>
        <taxon>Endopterygota</taxon>
        <taxon>Diptera</taxon>
        <taxon>Nematocera</taxon>
        <taxon>Culicoidea</taxon>
        <taxon>Culicidae</taxon>
        <taxon>Anophelinae</taxon>
        <taxon>Anopheles</taxon>
    </lineage>
</organism>
<keyword evidence="2" id="KW-1185">Reference proteome</keyword>
<proteinExistence type="predicted"/>
<dbReference type="Proteomes" id="UP000075903">
    <property type="component" value="Unassembled WGS sequence"/>
</dbReference>
<sequence length="479" mass="52111">MCCIGPIMTEGRSDFDMPSRYLNTSRLIVVSGLPFASQPLEVDALCVQMGRHVADRLHDVGIDRARQTGRSIVLHHLSAPIGTGLCSVTGVPSGSRIASSRSGKSSAYRHMAPGVKKLPQFSSSQDGWCPYGDTTYGEGLWPNTPVNMAGRREEPAISVVTPSSDPAAAISAASPPDDPPAVRCRLYGLRVRPVHWLYVSQHRHSSGVLLTSSTIPPARLIWCTTGASLSATFFSRSFRPAVLLMPSTAKLSLIETGSPSRGLRVHLLAPLDVRTDHVLAAYLALADALGKHGGRQEQQRIFDWWEFAALYSTAYALRIEISNTATETSTGQLTGKHHLLGESGHLCWNVELLRMRTLNQARTHARHVNYIASNSRLQQLKPDEDQRTRAPLCVELQWSSSRLTDRVAVTAGFVTATNDGELQQLKPNDRAVFGAGGCVEASSEIITTAYAAPRARRQLFPQLGVRYAEDDMPGSGALR</sequence>
<dbReference type="EnsemblMetazoa" id="AMEM014911-RA">
    <property type="protein sequence ID" value="AMEM014911-PA"/>
    <property type="gene ID" value="AMEM014911"/>
</dbReference>
<reference evidence="1" key="1">
    <citation type="submission" date="2020-05" db="UniProtKB">
        <authorList>
            <consortium name="EnsemblMetazoa"/>
        </authorList>
    </citation>
    <scope>IDENTIFICATION</scope>
    <source>
        <strain evidence="1">MAF</strain>
    </source>
</reference>
<protein>
    <submittedName>
        <fullName evidence="1">Uncharacterized protein</fullName>
    </submittedName>
</protein>
<evidence type="ECO:0000313" key="2">
    <source>
        <dbReference type="Proteomes" id="UP000075903"/>
    </source>
</evidence>
<dbReference type="AlphaFoldDB" id="A0A182VH69"/>
<name>A0A182VH69_ANOME</name>
<evidence type="ECO:0000313" key="1">
    <source>
        <dbReference type="EnsemblMetazoa" id="AMEM014911-PA"/>
    </source>
</evidence>
<accession>A0A182VH69</accession>
<dbReference type="VEuPathDB" id="VectorBase:AMEM014911"/>